<proteinExistence type="predicted"/>
<name>A0A120G0M4_PSEFL</name>
<protein>
    <submittedName>
        <fullName evidence="2">Uncharacterized protein</fullName>
    </submittedName>
</protein>
<evidence type="ECO:0000313" key="3">
    <source>
        <dbReference type="Proteomes" id="UP000063434"/>
    </source>
</evidence>
<reference evidence="2 3" key="1">
    <citation type="submission" date="2015-05" db="EMBL/GenBank/DDBJ databases">
        <title>A genomic and transcriptomic approach to investigate the blue pigment phenotype in Pseudomonas fluorescens.</title>
        <authorList>
            <person name="Andreani N.A."/>
            <person name="Cardazzo B."/>
        </authorList>
    </citation>
    <scope>NUCLEOTIDE SEQUENCE [LARGE SCALE GENOMIC DNA]</scope>
    <source>
        <strain evidence="2 3">Ps_40</strain>
    </source>
</reference>
<dbReference type="RefSeq" id="WP_056787073.1">
    <property type="nucleotide sequence ID" value="NZ_LCYC01000039.1"/>
</dbReference>
<evidence type="ECO:0000256" key="1">
    <source>
        <dbReference type="SAM" id="Coils"/>
    </source>
</evidence>
<dbReference type="EMBL" id="LCYC01000039">
    <property type="protein sequence ID" value="KWV76464.1"/>
    <property type="molecule type" value="Genomic_DNA"/>
</dbReference>
<sequence>MKFSLSQYSNVAAAPEVPEWVNSTTKRNLFHQVCKAFEHIKTLMEAGDNLGIKDRRIVARNIAKDSGVHDSLLNKRRQPEIHDLIVQKNAELEELWSSLSAARYTSGRKRTKKVIQSELRSQTAEIERLTNLRLSEALMEAISNQMVDSHRSLITTIEYLKAENAELQIRNGELSKQLRQMMKALNNIKSQ</sequence>
<keyword evidence="1" id="KW-0175">Coiled coil</keyword>
<comment type="caution">
    <text evidence="2">The sequence shown here is derived from an EMBL/GenBank/DDBJ whole genome shotgun (WGS) entry which is preliminary data.</text>
</comment>
<dbReference type="AlphaFoldDB" id="A0A120G0M4"/>
<dbReference type="PATRIC" id="fig|294.195.peg.2996"/>
<accession>A0A120G0M4</accession>
<organism evidence="2 3">
    <name type="scientific">Pseudomonas fluorescens</name>
    <dbReference type="NCBI Taxonomy" id="294"/>
    <lineage>
        <taxon>Bacteria</taxon>
        <taxon>Pseudomonadati</taxon>
        <taxon>Pseudomonadota</taxon>
        <taxon>Gammaproteobacteria</taxon>
        <taxon>Pseudomonadales</taxon>
        <taxon>Pseudomonadaceae</taxon>
        <taxon>Pseudomonas</taxon>
    </lineage>
</organism>
<gene>
    <name evidence="2" type="ORF">PFL603g_02805</name>
</gene>
<feature type="coiled-coil region" evidence="1">
    <location>
        <begin position="157"/>
        <end position="191"/>
    </location>
</feature>
<evidence type="ECO:0000313" key="2">
    <source>
        <dbReference type="EMBL" id="KWV76464.1"/>
    </source>
</evidence>
<dbReference type="Proteomes" id="UP000063434">
    <property type="component" value="Unassembled WGS sequence"/>
</dbReference>